<dbReference type="GO" id="GO:0005634">
    <property type="term" value="C:nucleus"/>
    <property type="evidence" value="ECO:0007669"/>
    <property type="project" value="UniProtKB-SubCell"/>
</dbReference>
<evidence type="ECO:0000256" key="11">
    <source>
        <dbReference type="ARBA" id="ARBA00071998"/>
    </source>
</evidence>
<dbReference type="Proteomes" id="UP000515150">
    <property type="component" value="Chromosome 15"/>
</dbReference>
<feature type="region of interest" description="Disordered" evidence="15">
    <location>
        <begin position="1"/>
        <end position="67"/>
    </location>
</feature>
<feature type="compositionally biased region" description="Acidic residues" evidence="15">
    <location>
        <begin position="373"/>
        <end position="394"/>
    </location>
</feature>
<dbReference type="Pfam" id="PF00271">
    <property type="entry name" value="Helicase_C"/>
    <property type="match status" value="1"/>
</dbReference>
<evidence type="ECO:0000256" key="6">
    <source>
        <dbReference type="ARBA" id="ARBA00022806"/>
    </source>
</evidence>
<keyword evidence="14" id="KW-0175">Coiled coil</keyword>
<evidence type="ECO:0000256" key="12">
    <source>
        <dbReference type="ARBA" id="ARBA00076356"/>
    </source>
</evidence>
<evidence type="ECO:0000256" key="9">
    <source>
        <dbReference type="ARBA" id="ARBA00023204"/>
    </source>
</evidence>
<evidence type="ECO:0000256" key="2">
    <source>
        <dbReference type="ARBA" id="ARBA00007025"/>
    </source>
</evidence>
<evidence type="ECO:0000256" key="10">
    <source>
        <dbReference type="ARBA" id="ARBA00023242"/>
    </source>
</evidence>
<dbReference type="PANTHER" id="PTHR45629">
    <property type="entry name" value="SNF2/RAD54 FAMILY MEMBER"/>
    <property type="match status" value="1"/>
</dbReference>
<dbReference type="Pfam" id="PF25875">
    <property type="entry name" value="WHD_Rad26_CSB"/>
    <property type="match status" value="1"/>
</dbReference>
<keyword evidence="3" id="KW-0547">Nucleotide-binding</keyword>
<gene>
    <name evidence="17" type="primary">ercc6</name>
</gene>
<dbReference type="PROSITE" id="PS51192">
    <property type="entry name" value="HELICASE_ATP_BIND_1"/>
    <property type="match status" value="1"/>
</dbReference>
<dbReference type="GeneID" id="114870832"/>
<keyword evidence="16" id="KW-1185">Reference proteome</keyword>
<comment type="subcellular location">
    <subcellularLocation>
        <location evidence="1">Nucleus</location>
    </subcellularLocation>
</comment>
<feature type="coiled-coil region" evidence="14">
    <location>
        <begin position="158"/>
        <end position="192"/>
    </location>
</feature>
<dbReference type="InterPro" id="IPR050496">
    <property type="entry name" value="SNF2_RAD54_helicase_repair"/>
</dbReference>
<dbReference type="SMART" id="SM00487">
    <property type="entry name" value="DEXDc"/>
    <property type="match status" value="1"/>
</dbReference>
<feature type="region of interest" description="Disordered" evidence="15">
    <location>
        <begin position="1237"/>
        <end position="1256"/>
    </location>
</feature>
<dbReference type="FunFam" id="3.40.50.300:FF:000863">
    <property type="entry name" value="DNA excision repair protein ERCC-6"/>
    <property type="match status" value="1"/>
</dbReference>
<dbReference type="CDD" id="cd18793">
    <property type="entry name" value="SF2_C_SNF"/>
    <property type="match status" value="1"/>
</dbReference>
<dbReference type="Gene3D" id="3.40.50.10810">
    <property type="entry name" value="Tandem AAA-ATPase domain"/>
    <property type="match status" value="1"/>
</dbReference>
<keyword evidence="4" id="KW-0227">DNA damage</keyword>
<comment type="similarity">
    <text evidence="2">Belongs to the SNF2/RAD54 helicase family.</text>
</comment>
<keyword evidence="6" id="KW-0347">Helicase</keyword>
<dbReference type="FunFam" id="3.40.50.10810:FF:000042">
    <property type="entry name" value="SNF2 family helicase-like protein"/>
    <property type="match status" value="1"/>
</dbReference>
<dbReference type="CDD" id="cd22254">
    <property type="entry name" value="CSB_WHD"/>
    <property type="match status" value="1"/>
</dbReference>
<dbReference type="InParanoid" id="A0A6P7PZQ5"/>
<feature type="region of interest" description="Disordered" evidence="15">
    <location>
        <begin position="280"/>
        <end position="438"/>
    </location>
</feature>
<dbReference type="InterPro" id="IPR038718">
    <property type="entry name" value="SNF2-like_sf"/>
</dbReference>
<dbReference type="CDD" id="cd21397">
    <property type="entry name" value="cc_ERCC-6_N"/>
    <property type="match status" value="1"/>
</dbReference>
<sequence length="1423" mass="160680">MPVNGSEDQVPSSFSSPVSAALTPGGTEEDGATGGSAVCKGSEAPAAYPVTTGPGEGNSGKRSGGLLQINRQRIQAASASSGADELQGLGVAVYDQDVLEQGVLQQVDEAIQEASQAAAKVEAEKEYHSVLDDVRSVTQSLKHIQKIIEQMSPYAVSSKDISRKIESVKRQKENKEKHLKKLRAKQKRLQAILGGEHSERVELELLAEDGEEEDEAGPSTLGSMLMPAQETEFEELIRKGHMTPFGTRIPQKEVKKEPRKVMLAENSAFDQYLADQAKLATERKRVPILKKRRSSGLSHDEDATGKVNRKGSTSKDKKLKKRMRKLQITALKAHPKARPKAEPQAPKTKKRRHTEGEGSDSEGSEYLPSDAGIDPDQEEREAMEEGFGEDDDEEGYKLKPYNKKTIGKGRKKVKEESEDEYCPESSDEEDSGKDKAKKFKDDGDVEYYRQRIRRWKRQRLQEREEKRERGEELTDDSDAEFDEGFKVPGFLWKKLYKYQQTGVRWMWELHCQQAGGILGDEMGLGKTIQVISFLAGLSYSKLRTRGSNYRYVGLGPTVIVCPATVMHQWVKEFHTWWPPFRVAVLHETGSFTSNKEKLIPEIASCHGILITSYSAVRNMQDTLQRYDWHYIILDEGHKIRNPNARVTIATKQFRTPHRFILSGSPMQNNLKELWSLFDFVFPGKLGTLQVFMEQFSVPITMGGYSNASPVQVQTAFKCACVLRDTINPYLLRRMKADVKANLSLPDKNEQVLFCRLTEEQRQVYQSFLDSKEVYQILNGDMQVFSGLIALRKICNHPDLFSGGPRMLRGIPEDQLTEEEHFGFWKRSGKLMVVESLLRLWFKQSHRVLLFTQSRQMLDILEVFVRQNNYSYLKMDGTTTIASRQPLITRYNEDKSIFIFLLTTKVGGLGVNLTGANRVIIYDPDWNPSTDTQARERAWRIGQKQQVTVYRLLTAGTIEEKIYHRQIFKQFLTNRVLKDPKQRRFFKSNDMYELFTLSDPDGAQGTETSALFAGTGSDVKVPKKPRPGHIVNHVNHANKLSSDQNVTGACGQHSSADIHANTSPCSKNFQVTPNHNGVNVEPRIAVKMQNRDWDEARASVGNSQLPTHRHGDKDSALTSPQKHREKRKHCDSADGDKHERERRKHPRDARFEGHRISHLVKKRNYKKSESEDKGGQDEKKSDDYVLAKLFKKSGIHSVMQHDTIMESSNPDYVLVEAEANRVAKDALKALKVSRQQCRLPYNRPPPPPARKRFGQKKNSLLVAPPVRSGPIPDKCKDAAIVKKSVSKKPGIGAHFSGEGEEGDSNSASLSSSSLLAKMRARNHLSLPSSQTEEAEEEQEDSAAGTSTTPAPPTEHDELLVDLRNFIAFQANVDGQATTQEVLQYFQPRLTQDQAPVFRELLRSICDFHRMSGQEGVWRLKEHFR</sequence>
<dbReference type="SMART" id="SM00490">
    <property type="entry name" value="HELICc"/>
    <property type="match status" value="1"/>
</dbReference>
<name>A0A6P7PZQ5_BETSP</name>
<evidence type="ECO:0000256" key="3">
    <source>
        <dbReference type="ARBA" id="ARBA00022741"/>
    </source>
</evidence>
<dbReference type="GO" id="GO:0008094">
    <property type="term" value="F:ATP-dependent activity, acting on DNA"/>
    <property type="evidence" value="ECO:0007669"/>
    <property type="project" value="TreeGrafter"/>
</dbReference>
<dbReference type="InterPro" id="IPR001650">
    <property type="entry name" value="Helicase_C-like"/>
</dbReference>
<feature type="compositionally biased region" description="Low complexity" evidence="15">
    <location>
        <begin position="10"/>
        <end position="21"/>
    </location>
</feature>
<evidence type="ECO:0000256" key="4">
    <source>
        <dbReference type="ARBA" id="ARBA00022763"/>
    </source>
</evidence>
<feature type="compositionally biased region" description="Basic residues" evidence="15">
    <location>
        <begin position="400"/>
        <end position="412"/>
    </location>
</feature>
<dbReference type="RefSeq" id="XP_029031804.1">
    <property type="nucleotide sequence ID" value="XM_029175971.3"/>
</dbReference>
<keyword evidence="8" id="KW-0238">DNA-binding</keyword>
<feature type="compositionally biased region" description="Basic residues" evidence="15">
    <location>
        <begin position="1155"/>
        <end position="1164"/>
    </location>
</feature>
<organism evidence="16 17">
    <name type="scientific">Betta splendens</name>
    <name type="common">Siamese fighting fish</name>
    <dbReference type="NCBI Taxonomy" id="158456"/>
    <lineage>
        <taxon>Eukaryota</taxon>
        <taxon>Metazoa</taxon>
        <taxon>Chordata</taxon>
        <taxon>Craniata</taxon>
        <taxon>Vertebrata</taxon>
        <taxon>Euteleostomi</taxon>
        <taxon>Actinopterygii</taxon>
        <taxon>Neopterygii</taxon>
        <taxon>Teleostei</taxon>
        <taxon>Neoteleostei</taxon>
        <taxon>Acanthomorphata</taxon>
        <taxon>Anabantaria</taxon>
        <taxon>Anabantiformes</taxon>
        <taxon>Anabantoidei</taxon>
        <taxon>Osphronemidae</taxon>
        <taxon>Betta</taxon>
    </lineage>
</organism>
<accession>A0A6P7PZQ5</accession>
<dbReference type="OrthoDB" id="413460at2759"/>
<protein>
    <recommendedName>
        <fullName evidence="11">DNA excision repair protein ERCC-6</fullName>
    </recommendedName>
    <alternativeName>
        <fullName evidence="12">ATP-dependent helicase ERCC6</fullName>
    </alternativeName>
    <alternativeName>
        <fullName evidence="13">Cockayne syndrome protein CSB</fullName>
    </alternativeName>
</protein>
<dbReference type="Gene3D" id="3.40.50.300">
    <property type="entry name" value="P-loop containing nucleotide triphosphate hydrolases"/>
    <property type="match status" value="1"/>
</dbReference>
<evidence type="ECO:0000256" key="7">
    <source>
        <dbReference type="ARBA" id="ARBA00022840"/>
    </source>
</evidence>
<evidence type="ECO:0000256" key="15">
    <source>
        <dbReference type="SAM" id="MobiDB-lite"/>
    </source>
</evidence>
<feature type="compositionally biased region" description="Basic and acidic residues" evidence="15">
    <location>
        <begin position="1127"/>
        <end position="1138"/>
    </location>
</feature>
<dbReference type="GO" id="GO:0005524">
    <property type="term" value="F:ATP binding"/>
    <property type="evidence" value="ECO:0007669"/>
    <property type="project" value="UniProtKB-KW"/>
</dbReference>
<evidence type="ECO:0000256" key="13">
    <source>
        <dbReference type="ARBA" id="ARBA00079118"/>
    </source>
</evidence>
<evidence type="ECO:0000256" key="1">
    <source>
        <dbReference type="ARBA" id="ARBA00004123"/>
    </source>
</evidence>
<dbReference type="KEGG" id="bspl:114870832"/>
<keyword evidence="5" id="KW-0378">Hydrolase</keyword>
<dbReference type="InterPro" id="IPR059240">
    <property type="entry name" value="cc_ERCC-6_N"/>
</dbReference>
<dbReference type="GO" id="GO:0006283">
    <property type="term" value="P:transcription-coupled nucleotide-excision repair"/>
    <property type="evidence" value="ECO:0007669"/>
    <property type="project" value="TreeGrafter"/>
</dbReference>
<dbReference type="GO" id="GO:0004386">
    <property type="term" value="F:helicase activity"/>
    <property type="evidence" value="ECO:0007669"/>
    <property type="project" value="UniProtKB-KW"/>
</dbReference>
<dbReference type="PANTHER" id="PTHR45629:SF7">
    <property type="entry name" value="DNA EXCISION REPAIR PROTEIN ERCC-6-RELATED"/>
    <property type="match status" value="1"/>
</dbReference>
<feature type="region of interest" description="Disordered" evidence="15">
    <location>
        <begin position="1288"/>
        <end position="1310"/>
    </location>
</feature>
<feature type="compositionally biased region" description="Acidic residues" evidence="15">
    <location>
        <begin position="416"/>
        <end position="431"/>
    </location>
</feature>
<dbReference type="CTD" id="2074"/>
<proteinExistence type="inferred from homology"/>
<feature type="region of interest" description="Disordered" evidence="15">
    <location>
        <begin position="1099"/>
        <end position="1178"/>
    </location>
</feature>
<dbReference type="PROSITE" id="PS51194">
    <property type="entry name" value="HELICASE_CTER"/>
    <property type="match status" value="1"/>
</dbReference>
<dbReference type="InterPro" id="IPR058951">
    <property type="entry name" value="WHD_Rad26_CSB-like"/>
</dbReference>
<dbReference type="Pfam" id="PF00176">
    <property type="entry name" value="SNF2-rel_dom"/>
    <property type="match status" value="1"/>
</dbReference>
<reference evidence="17" key="1">
    <citation type="submission" date="2025-08" db="UniProtKB">
        <authorList>
            <consortium name="RefSeq"/>
        </authorList>
    </citation>
    <scope>IDENTIFICATION</scope>
</reference>
<evidence type="ECO:0000256" key="8">
    <source>
        <dbReference type="ARBA" id="ARBA00023125"/>
    </source>
</evidence>
<keyword evidence="7" id="KW-0067">ATP-binding</keyword>
<evidence type="ECO:0000313" key="17">
    <source>
        <dbReference type="RefSeq" id="XP_029031804.1"/>
    </source>
</evidence>
<dbReference type="SUPFAM" id="SSF52540">
    <property type="entry name" value="P-loop containing nucleoside triphosphate hydrolases"/>
    <property type="match status" value="2"/>
</dbReference>
<evidence type="ECO:0000256" key="14">
    <source>
        <dbReference type="SAM" id="Coils"/>
    </source>
</evidence>
<dbReference type="InterPro" id="IPR049730">
    <property type="entry name" value="SNF2/RAD54-like_C"/>
</dbReference>
<dbReference type="InterPro" id="IPR027417">
    <property type="entry name" value="P-loop_NTPase"/>
</dbReference>
<feature type="compositionally biased region" description="Basic and acidic residues" evidence="15">
    <location>
        <begin position="1165"/>
        <end position="1178"/>
    </location>
</feature>
<dbReference type="GO" id="GO:0016787">
    <property type="term" value="F:hydrolase activity"/>
    <property type="evidence" value="ECO:0007669"/>
    <property type="project" value="UniProtKB-KW"/>
</dbReference>
<evidence type="ECO:0000313" key="16">
    <source>
        <dbReference type="Proteomes" id="UP000515150"/>
    </source>
</evidence>
<dbReference type="InterPro" id="IPR014001">
    <property type="entry name" value="Helicase_ATP-bd"/>
</dbReference>
<feature type="region of interest" description="Disordered" evidence="15">
    <location>
        <begin position="1324"/>
        <end position="1353"/>
    </location>
</feature>
<dbReference type="InterPro" id="IPR000330">
    <property type="entry name" value="SNF2_N"/>
</dbReference>
<keyword evidence="10" id="KW-0539">Nucleus</keyword>
<keyword evidence="9" id="KW-0234">DNA repair</keyword>
<evidence type="ECO:0000256" key="5">
    <source>
        <dbReference type="ARBA" id="ARBA00022801"/>
    </source>
</evidence>
<dbReference type="CDD" id="cd18000">
    <property type="entry name" value="DEXHc_ERCC6"/>
    <property type="match status" value="1"/>
</dbReference>